<dbReference type="RefSeq" id="WP_345498649.1">
    <property type="nucleotide sequence ID" value="NZ_BAABJM010000006.1"/>
</dbReference>
<reference evidence="6" key="1">
    <citation type="journal article" date="2019" name="Int. J. Syst. Evol. Microbiol.">
        <title>The Global Catalogue of Microorganisms (GCM) 10K type strain sequencing project: providing services to taxonomists for standard genome sequencing and annotation.</title>
        <authorList>
            <consortium name="The Broad Institute Genomics Platform"/>
            <consortium name="The Broad Institute Genome Sequencing Center for Infectious Disease"/>
            <person name="Wu L."/>
            <person name="Ma J."/>
        </authorList>
    </citation>
    <scope>NUCLEOTIDE SEQUENCE [LARGE SCALE GENOMIC DNA]</scope>
    <source>
        <strain evidence="6">JCM 18298</strain>
    </source>
</reference>
<dbReference type="PANTHER" id="PTHR37042:SF4">
    <property type="entry name" value="OUTER MEMBRANE PROTEIN RV1973"/>
    <property type="match status" value="1"/>
</dbReference>
<evidence type="ECO:0000256" key="3">
    <source>
        <dbReference type="SAM" id="MobiDB-lite"/>
    </source>
</evidence>
<keyword evidence="6" id="KW-1185">Reference proteome</keyword>
<feature type="compositionally biased region" description="Polar residues" evidence="3">
    <location>
        <begin position="1"/>
        <end position="14"/>
    </location>
</feature>
<evidence type="ECO:0000256" key="1">
    <source>
        <dbReference type="ARBA" id="ARBA00004370"/>
    </source>
</evidence>
<evidence type="ECO:0000313" key="5">
    <source>
        <dbReference type="EMBL" id="GAA5065258.1"/>
    </source>
</evidence>
<evidence type="ECO:0008006" key="7">
    <source>
        <dbReference type="Google" id="ProtNLM"/>
    </source>
</evidence>
<evidence type="ECO:0000256" key="4">
    <source>
        <dbReference type="SAM" id="Phobius"/>
    </source>
</evidence>
<evidence type="ECO:0000313" key="6">
    <source>
        <dbReference type="Proteomes" id="UP001500603"/>
    </source>
</evidence>
<dbReference type="PANTHER" id="PTHR37042">
    <property type="entry name" value="OUTER MEMBRANE PROTEIN RV1973"/>
    <property type="match status" value="1"/>
</dbReference>
<sequence length="233" mass="24599">MKTENATTTETASVAQDKPTAGRATAVDDAATQPKSTDAPSTVADGPAAPGEADGDSASRTSKGAMRRAAQMLRHNVVPVAISVLVIASVALALTLYFVQYRPDSRTDDAARQAAIKAATDGTVSILSYSPDTLDRDFDSAKTHLTGDFLTYYAQFTQQVVAPAAKDKAVKTTANVVRSAISDLNENSAVVLVFINQTTTSSEKPDPTMAASRVQVSLTKVEDNWRISSFDPV</sequence>
<proteinExistence type="predicted"/>
<keyword evidence="2 4" id="KW-0472">Membrane</keyword>
<organism evidence="5 6">
    <name type="scientific">Nocardia callitridis</name>
    <dbReference type="NCBI Taxonomy" id="648753"/>
    <lineage>
        <taxon>Bacteria</taxon>
        <taxon>Bacillati</taxon>
        <taxon>Actinomycetota</taxon>
        <taxon>Actinomycetes</taxon>
        <taxon>Mycobacteriales</taxon>
        <taxon>Nocardiaceae</taxon>
        <taxon>Nocardia</taxon>
    </lineage>
</organism>
<feature type="compositionally biased region" description="Low complexity" evidence="3">
    <location>
        <begin position="44"/>
        <end position="59"/>
    </location>
</feature>
<dbReference type="Proteomes" id="UP001500603">
    <property type="component" value="Unassembled WGS sequence"/>
</dbReference>
<keyword evidence="4" id="KW-0812">Transmembrane</keyword>
<dbReference type="EMBL" id="BAABJM010000006">
    <property type="protein sequence ID" value="GAA5065258.1"/>
    <property type="molecule type" value="Genomic_DNA"/>
</dbReference>
<name>A0ABP9KWI6_9NOCA</name>
<feature type="transmembrane region" description="Helical" evidence="4">
    <location>
        <begin position="77"/>
        <end position="99"/>
    </location>
</feature>
<gene>
    <name evidence="5" type="ORF">GCM10023318_52160</name>
</gene>
<accession>A0ABP9KWI6</accession>
<feature type="region of interest" description="Disordered" evidence="3">
    <location>
        <begin position="1"/>
        <end position="66"/>
    </location>
</feature>
<protein>
    <recommendedName>
        <fullName evidence="7">Twin-arginine translocation pathway signal</fullName>
    </recommendedName>
</protein>
<keyword evidence="4" id="KW-1133">Transmembrane helix</keyword>
<comment type="subcellular location">
    <subcellularLocation>
        <location evidence="1">Membrane</location>
    </subcellularLocation>
</comment>
<evidence type="ECO:0000256" key="2">
    <source>
        <dbReference type="ARBA" id="ARBA00023136"/>
    </source>
</evidence>
<comment type="caution">
    <text evidence="5">The sequence shown here is derived from an EMBL/GenBank/DDBJ whole genome shotgun (WGS) entry which is preliminary data.</text>
</comment>